<keyword evidence="1 2" id="KW-0807">Transducer</keyword>
<evidence type="ECO:0000256" key="2">
    <source>
        <dbReference type="PROSITE-ProRule" id="PRU00284"/>
    </source>
</evidence>
<accession>A0A6N8I1B1</accession>
<dbReference type="PANTHER" id="PTHR32089:SF112">
    <property type="entry name" value="LYSOZYME-LIKE PROTEIN-RELATED"/>
    <property type="match status" value="1"/>
</dbReference>
<protein>
    <submittedName>
        <fullName evidence="5">PocR ligand-binding domain-containing protein</fullName>
    </submittedName>
    <submittedName>
        <fullName evidence="4">Sensory domain found in PocR</fullName>
    </submittedName>
</protein>
<accession>A0A7G8TE41</accession>
<dbReference type="SUPFAM" id="SSF58104">
    <property type="entry name" value="Methyl-accepting chemotaxis protein (MCP) signaling domain"/>
    <property type="match status" value="1"/>
</dbReference>
<evidence type="ECO:0000313" key="7">
    <source>
        <dbReference type="Proteomes" id="UP000515909"/>
    </source>
</evidence>
<sequence>MIKLLDHEKIDLKALEITDIVDIVLLQKFQDNFAKGMNCASVTVDRGGNPVTQPSSYTKFCTEFIHKSTIGDRRCAESHHQMGLEAAKTGRPCIGNCHAGLIDFAAPVMVGGELVGTVLGGQCLAGSPDEEIYRKTAQEIGVSEDGLVNAVHEIEATKSERISAAAEVLFIVVNSLAQSGYTRLQLETIAKRLAGKFVEISATLEELASSSQSIMGEQEDLNQEIAQIGKFNAEIGNILTLINKIAMNTKILGINSSIEAAHAGESGVGFAVVAREIKNLSDNSKETANEISLLTEKIKKSISETVTHSEVTLSTSHEQAKALEDVSNAVQQIVHLADELDNMLKDKDEL</sequence>
<evidence type="ECO:0000313" key="4">
    <source>
        <dbReference type="EMBL" id="MVB11313.1"/>
    </source>
</evidence>
<dbReference type="GO" id="GO:0016020">
    <property type="term" value="C:membrane"/>
    <property type="evidence" value="ECO:0007669"/>
    <property type="project" value="InterPro"/>
</dbReference>
<dbReference type="PANTHER" id="PTHR32089">
    <property type="entry name" value="METHYL-ACCEPTING CHEMOTAXIS PROTEIN MCPB"/>
    <property type="match status" value="1"/>
</dbReference>
<evidence type="ECO:0000259" key="3">
    <source>
        <dbReference type="PROSITE" id="PS50111"/>
    </source>
</evidence>
<dbReference type="Pfam" id="PF00015">
    <property type="entry name" value="MCPsignal"/>
    <property type="match status" value="1"/>
</dbReference>
<reference evidence="5 7" key="2">
    <citation type="submission" date="2020-08" db="EMBL/GenBank/DDBJ databases">
        <title>The isolate Caproiciproducens sp. 7D4C2 produces n-caproate at mildly acidic conditions from hexoses: genome and rBOX comparison with related strains and chain-elongating bacteria.</title>
        <authorList>
            <person name="Esquivel-Elizondo S."/>
            <person name="Bagci C."/>
            <person name="Temovska M."/>
            <person name="Jeon B.S."/>
            <person name="Bessarab I."/>
            <person name="Williams R.B.H."/>
            <person name="Huson D.H."/>
            <person name="Angenent L.T."/>
        </authorList>
    </citation>
    <scope>NUCLEOTIDE SEQUENCE [LARGE SCALE GENOMIC DNA]</scope>
    <source>
        <strain evidence="5 7">7D4C2</strain>
    </source>
</reference>
<evidence type="ECO:0000313" key="5">
    <source>
        <dbReference type="EMBL" id="QNK41882.1"/>
    </source>
</evidence>
<dbReference type="AlphaFoldDB" id="A0A6N8I1B1"/>
<keyword evidence="6" id="KW-1185">Reference proteome</keyword>
<dbReference type="Proteomes" id="UP000515909">
    <property type="component" value="Chromosome"/>
</dbReference>
<dbReference type="Pfam" id="PF10114">
    <property type="entry name" value="PocR"/>
    <property type="match status" value="1"/>
</dbReference>
<evidence type="ECO:0000313" key="6">
    <source>
        <dbReference type="Proteomes" id="UP000469440"/>
    </source>
</evidence>
<dbReference type="Gene3D" id="1.10.287.950">
    <property type="entry name" value="Methyl-accepting chemotaxis protein"/>
    <property type="match status" value="1"/>
</dbReference>
<dbReference type="Proteomes" id="UP000469440">
    <property type="component" value="Unassembled WGS sequence"/>
</dbReference>
<name>A0A6N8I1B1_9FIRM</name>
<dbReference type="EMBL" id="VWXL01000053">
    <property type="protein sequence ID" value="MVB11313.1"/>
    <property type="molecule type" value="Genomic_DNA"/>
</dbReference>
<dbReference type="PROSITE" id="PS50111">
    <property type="entry name" value="CHEMOTAXIS_TRANSDUC_2"/>
    <property type="match status" value="1"/>
</dbReference>
<dbReference type="SMART" id="SM00283">
    <property type="entry name" value="MA"/>
    <property type="match status" value="1"/>
</dbReference>
<dbReference type="GO" id="GO:0007165">
    <property type="term" value="P:signal transduction"/>
    <property type="evidence" value="ECO:0007669"/>
    <property type="project" value="UniProtKB-KW"/>
</dbReference>
<dbReference type="EMBL" id="CP060286">
    <property type="protein sequence ID" value="QNK41882.1"/>
    <property type="molecule type" value="Genomic_DNA"/>
</dbReference>
<reference evidence="4 6" key="1">
    <citation type="submission" date="2019-09" db="EMBL/GenBank/DDBJ databases">
        <title>Genome sequence of Clostridium sp. EA1.</title>
        <authorList>
            <person name="Poehlein A."/>
            <person name="Bengelsdorf F.R."/>
            <person name="Daniel R."/>
        </authorList>
    </citation>
    <scope>NUCLEOTIDE SEQUENCE [LARGE SCALE GENOMIC DNA]</scope>
    <source>
        <strain evidence="4 6">EA1</strain>
    </source>
</reference>
<dbReference type="KEGG" id="cfem:HCR03_06500"/>
<dbReference type="RefSeq" id="WP_187037219.1">
    <property type="nucleotide sequence ID" value="NZ_CP060286.1"/>
</dbReference>
<proteinExistence type="predicted"/>
<feature type="domain" description="Methyl-accepting transducer" evidence="3">
    <location>
        <begin position="155"/>
        <end position="350"/>
    </location>
</feature>
<dbReference type="InterPro" id="IPR018771">
    <property type="entry name" value="PocR_dom"/>
</dbReference>
<gene>
    <name evidence="4" type="ORF">CAFE_20230</name>
    <name evidence="5" type="ORF">HCR03_06500</name>
</gene>
<organism evidence="4 6">
    <name type="scientific">Caproicibacter fermentans</name>
    <dbReference type="NCBI Taxonomy" id="2576756"/>
    <lineage>
        <taxon>Bacteria</taxon>
        <taxon>Bacillati</taxon>
        <taxon>Bacillota</taxon>
        <taxon>Clostridia</taxon>
        <taxon>Eubacteriales</taxon>
        <taxon>Acutalibacteraceae</taxon>
        <taxon>Caproicibacter</taxon>
    </lineage>
</organism>
<evidence type="ECO:0000256" key="1">
    <source>
        <dbReference type="ARBA" id="ARBA00023224"/>
    </source>
</evidence>
<dbReference type="InterPro" id="IPR004089">
    <property type="entry name" value="MCPsignal_dom"/>
</dbReference>